<keyword evidence="3" id="KW-0106">Calcium</keyword>
<reference evidence="7" key="2">
    <citation type="submission" date="2025-08" db="UniProtKB">
        <authorList>
            <consortium name="RefSeq"/>
        </authorList>
    </citation>
    <scope>IDENTIFICATION</scope>
    <source>
        <tissue evidence="7">Leaf</tissue>
    </source>
</reference>
<dbReference type="KEGG" id="rsz:108848361"/>
<dbReference type="Pfam" id="PF13499">
    <property type="entry name" value="EF-hand_7"/>
    <property type="match status" value="2"/>
</dbReference>
<protein>
    <submittedName>
        <fullName evidence="7">Probable calcium-binding protein CML35</fullName>
    </submittedName>
</protein>
<gene>
    <name evidence="7" type="primary">LOC108848361</name>
</gene>
<sequence length="259" mass="27992">MASLFHSPHLIPSFLALSSSHQQYTNLNIISLLISFLSSPAMKLATSLSSKFLRLSPKRLFRSKSKSSVSRSEPSSFSSGASSSDGSYSDLKQGPAATPVSVLPGEQDFYSELVQAFKLIDRDDDGVVSRRDLAALLSRLSPEPPSQEEVTLMLQEVDGGGDGCISLEELASRVAGTSSDSDEGSVAEMREVFEFFDADHDGRISAEELHRVFGVIGDEGCTLDECVRMIATVDGNGDGFVCFRDFCRMMQLQGPALSE</sequence>
<dbReference type="OrthoDB" id="26525at2759"/>
<dbReference type="InterPro" id="IPR011992">
    <property type="entry name" value="EF-hand-dom_pair"/>
</dbReference>
<dbReference type="PROSITE" id="PS00018">
    <property type="entry name" value="EF_HAND_1"/>
    <property type="match status" value="3"/>
</dbReference>
<feature type="domain" description="EF-hand" evidence="5">
    <location>
        <begin position="184"/>
        <end position="219"/>
    </location>
</feature>
<dbReference type="GeneID" id="108848361"/>
<dbReference type="PANTHER" id="PTHR10891">
    <property type="entry name" value="EF-HAND CALCIUM-BINDING DOMAIN CONTAINING PROTEIN"/>
    <property type="match status" value="1"/>
</dbReference>
<evidence type="ECO:0000256" key="3">
    <source>
        <dbReference type="ARBA" id="ARBA00022837"/>
    </source>
</evidence>
<dbReference type="SUPFAM" id="SSF47473">
    <property type="entry name" value="EF-hand"/>
    <property type="match status" value="1"/>
</dbReference>
<dbReference type="InterPro" id="IPR002048">
    <property type="entry name" value="EF_hand_dom"/>
</dbReference>
<dbReference type="FunFam" id="1.10.238.10:FF:000508">
    <property type="entry name" value="Probable calcium-binding protein CML35"/>
    <property type="match status" value="1"/>
</dbReference>
<keyword evidence="6" id="KW-1185">Reference proteome</keyword>
<reference evidence="6" key="1">
    <citation type="journal article" date="2019" name="Database">
        <title>The radish genome database (RadishGD): an integrated information resource for radish genomics.</title>
        <authorList>
            <person name="Yu H.J."/>
            <person name="Baek S."/>
            <person name="Lee Y.J."/>
            <person name="Cho A."/>
            <person name="Mun J.H."/>
        </authorList>
    </citation>
    <scope>NUCLEOTIDE SEQUENCE [LARGE SCALE GENOMIC DNA]</scope>
    <source>
        <strain evidence="6">cv. WK10039</strain>
    </source>
</reference>
<keyword evidence="2" id="KW-0677">Repeat</keyword>
<dbReference type="CDD" id="cd00051">
    <property type="entry name" value="EFh"/>
    <property type="match status" value="2"/>
</dbReference>
<dbReference type="GO" id="GO:0005509">
    <property type="term" value="F:calcium ion binding"/>
    <property type="evidence" value="ECO:0007669"/>
    <property type="project" value="InterPro"/>
</dbReference>
<evidence type="ECO:0000313" key="7">
    <source>
        <dbReference type="RefSeq" id="XP_018477204.1"/>
    </source>
</evidence>
<dbReference type="PROSITE" id="PS50222">
    <property type="entry name" value="EF_HAND_2"/>
    <property type="match status" value="4"/>
</dbReference>
<evidence type="ECO:0000256" key="2">
    <source>
        <dbReference type="ARBA" id="ARBA00022737"/>
    </source>
</evidence>
<evidence type="ECO:0000259" key="5">
    <source>
        <dbReference type="PROSITE" id="PS50222"/>
    </source>
</evidence>
<feature type="domain" description="EF-hand" evidence="5">
    <location>
        <begin position="145"/>
        <end position="180"/>
    </location>
</feature>
<dbReference type="Proteomes" id="UP000504610">
    <property type="component" value="Chromosome 4"/>
</dbReference>
<dbReference type="InterPro" id="IPR039647">
    <property type="entry name" value="EF_hand_pair_protein_CML-like"/>
</dbReference>
<dbReference type="SMART" id="SM00054">
    <property type="entry name" value="EFh"/>
    <property type="match status" value="4"/>
</dbReference>
<keyword evidence="1" id="KW-0479">Metal-binding</keyword>
<dbReference type="RefSeq" id="XP_018477204.1">
    <property type="nucleotide sequence ID" value="XM_018621702.2"/>
</dbReference>
<dbReference type="AlphaFoldDB" id="A0A6J0MYK7"/>
<dbReference type="InterPro" id="IPR018247">
    <property type="entry name" value="EF_Hand_1_Ca_BS"/>
</dbReference>
<feature type="compositionally biased region" description="Low complexity" evidence="4">
    <location>
        <begin position="66"/>
        <end position="92"/>
    </location>
</feature>
<dbReference type="Gene3D" id="1.10.238.10">
    <property type="entry name" value="EF-hand"/>
    <property type="match status" value="2"/>
</dbReference>
<evidence type="ECO:0000256" key="1">
    <source>
        <dbReference type="ARBA" id="ARBA00022723"/>
    </source>
</evidence>
<accession>A0A6J0MYK7</accession>
<name>A0A6J0MYK7_RAPSA</name>
<organism evidence="6 7">
    <name type="scientific">Raphanus sativus</name>
    <name type="common">Radish</name>
    <name type="synonym">Raphanus raphanistrum var. sativus</name>
    <dbReference type="NCBI Taxonomy" id="3726"/>
    <lineage>
        <taxon>Eukaryota</taxon>
        <taxon>Viridiplantae</taxon>
        <taxon>Streptophyta</taxon>
        <taxon>Embryophyta</taxon>
        <taxon>Tracheophyta</taxon>
        <taxon>Spermatophyta</taxon>
        <taxon>Magnoliopsida</taxon>
        <taxon>eudicotyledons</taxon>
        <taxon>Gunneridae</taxon>
        <taxon>Pentapetalae</taxon>
        <taxon>rosids</taxon>
        <taxon>malvids</taxon>
        <taxon>Brassicales</taxon>
        <taxon>Brassicaceae</taxon>
        <taxon>Brassiceae</taxon>
        <taxon>Raphanus</taxon>
    </lineage>
</organism>
<feature type="domain" description="EF-hand" evidence="5">
    <location>
        <begin position="221"/>
        <end position="256"/>
    </location>
</feature>
<feature type="domain" description="EF-hand" evidence="5">
    <location>
        <begin position="108"/>
        <end position="143"/>
    </location>
</feature>
<evidence type="ECO:0000256" key="4">
    <source>
        <dbReference type="SAM" id="MobiDB-lite"/>
    </source>
</evidence>
<feature type="region of interest" description="Disordered" evidence="4">
    <location>
        <begin position="64"/>
        <end position="97"/>
    </location>
</feature>
<proteinExistence type="predicted"/>
<evidence type="ECO:0000313" key="6">
    <source>
        <dbReference type="Proteomes" id="UP000504610"/>
    </source>
</evidence>